<gene>
    <name evidence="1" type="ORF">SAMN04515674_110168</name>
</gene>
<dbReference type="EMBL" id="FOXH01000010">
    <property type="protein sequence ID" value="SFQ13174.1"/>
    <property type="molecule type" value="Genomic_DNA"/>
</dbReference>
<sequence>MLKIVSPLKIVKKTNPTYFSVLSKHANLVKILIAIQYLNDLWLLTFYY</sequence>
<organism evidence="1 2">
    <name type="scientific">Pseudarcicella hirudinis</name>
    <dbReference type="NCBI Taxonomy" id="1079859"/>
    <lineage>
        <taxon>Bacteria</taxon>
        <taxon>Pseudomonadati</taxon>
        <taxon>Bacteroidota</taxon>
        <taxon>Cytophagia</taxon>
        <taxon>Cytophagales</taxon>
        <taxon>Flectobacillaceae</taxon>
        <taxon>Pseudarcicella</taxon>
    </lineage>
</organism>
<keyword evidence="2" id="KW-1185">Reference proteome</keyword>
<reference evidence="1 2" key="1">
    <citation type="submission" date="2016-10" db="EMBL/GenBank/DDBJ databases">
        <authorList>
            <person name="de Groot N.N."/>
        </authorList>
    </citation>
    <scope>NUCLEOTIDE SEQUENCE [LARGE SCALE GENOMIC DNA]</scope>
    <source>
        <strain evidence="2">E92,LMG 26720,CCM 7988</strain>
    </source>
</reference>
<accession>A0A1I5W094</accession>
<proteinExistence type="predicted"/>
<dbReference type="AlphaFoldDB" id="A0A1I5W094"/>
<name>A0A1I5W094_9BACT</name>
<evidence type="ECO:0000313" key="1">
    <source>
        <dbReference type="EMBL" id="SFQ13174.1"/>
    </source>
</evidence>
<evidence type="ECO:0000313" key="2">
    <source>
        <dbReference type="Proteomes" id="UP000199306"/>
    </source>
</evidence>
<dbReference type="Proteomes" id="UP000199306">
    <property type="component" value="Unassembled WGS sequence"/>
</dbReference>
<protein>
    <submittedName>
        <fullName evidence="1">Uncharacterized protein</fullName>
    </submittedName>
</protein>